<dbReference type="AlphaFoldDB" id="A0A545T6R9"/>
<dbReference type="OrthoDB" id="9255874at2"/>
<keyword evidence="2" id="KW-1185">Reference proteome</keyword>
<accession>A0A545T6R9</accession>
<reference evidence="1 2" key="1">
    <citation type="submission" date="2019-06" db="EMBL/GenBank/DDBJ databases">
        <title>Draft genome of Aliikangiella marina GYP-15.</title>
        <authorList>
            <person name="Wang G."/>
        </authorList>
    </citation>
    <scope>NUCLEOTIDE SEQUENCE [LARGE SCALE GENOMIC DNA]</scope>
    <source>
        <strain evidence="1 2">GYP-15</strain>
    </source>
</reference>
<dbReference type="EMBL" id="VIKR01000004">
    <property type="protein sequence ID" value="TQV72927.1"/>
    <property type="molecule type" value="Genomic_DNA"/>
</dbReference>
<protein>
    <submittedName>
        <fullName evidence="1">Uncharacterized protein</fullName>
    </submittedName>
</protein>
<proteinExistence type="predicted"/>
<organism evidence="1 2">
    <name type="scientific">Aliikangiella marina</name>
    <dbReference type="NCBI Taxonomy" id="1712262"/>
    <lineage>
        <taxon>Bacteria</taxon>
        <taxon>Pseudomonadati</taxon>
        <taxon>Pseudomonadota</taxon>
        <taxon>Gammaproteobacteria</taxon>
        <taxon>Oceanospirillales</taxon>
        <taxon>Pleioneaceae</taxon>
        <taxon>Aliikangiella</taxon>
    </lineage>
</organism>
<sequence length="84" mass="9841">MDIERVSYEPTTIIDRSSNEEYSNYVKMVITQHFDSDQINDIDLDGSRFLVMDKRYLFVSPELKSILEKSKYQFVFTKGLTGFG</sequence>
<dbReference type="Proteomes" id="UP000317839">
    <property type="component" value="Unassembled WGS sequence"/>
</dbReference>
<gene>
    <name evidence="1" type="ORF">FLL45_15795</name>
</gene>
<name>A0A545T6R9_9GAMM</name>
<comment type="caution">
    <text evidence="1">The sequence shown here is derived from an EMBL/GenBank/DDBJ whole genome shotgun (WGS) entry which is preliminary data.</text>
</comment>
<evidence type="ECO:0000313" key="1">
    <source>
        <dbReference type="EMBL" id="TQV72927.1"/>
    </source>
</evidence>
<evidence type="ECO:0000313" key="2">
    <source>
        <dbReference type="Proteomes" id="UP000317839"/>
    </source>
</evidence>
<dbReference type="RefSeq" id="WP_142943066.1">
    <property type="nucleotide sequence ID" value="NZ_VIKR01000004.1"/>
</dbReference>